<dbReference type="AlphaFoldDB" id="A0A699SIW2"/>
<feature type="non-terminal residue" evidence="1">
    <location>
        <position position="1"/>
    </location>
</feature>
<name>A0A699SIW2_TANCI</name>
<dbReference type="EMBL" id="BKCJ011167084">
    <property type="protein sequence ID" value="GFC97606.1"/>
    <property type="molecule type" value="Genomic_DNA"/>
</dbReference>
<accession>A0A699SIW2</accession>
<protein>
    <submittedName>
        <fullName evidence="1">Uncharacterized protein</fullName>
    </submittedName>
</protein>
<organism evidence="1">
    <name type="scientific">Tanacetum cinerariifolium</name>
    <name type="common">Dalmatian daisy</name>
    <name type="synonym">Chrysanthemum cinerariifolium</name>
    <dbReference type="NCBI Taxonomy" id="118510"/>
    <lineage>
        <taxon>Eukaryota</taxon>
        <taxon>Viridiplantae</taxon>
        <taxon>Streptophyta</taxon>
        <taxon>Embryophyta</taxon>
        <taxon>Tracheophyta</taxon>
        <taxon>Spermatophyta</taxon>
        <taxon>Magnoliopsida</taxon>
        <taxon>eudicotyledons</taxon>
        <taxon>Gunneridae</taxon>
        <taxon>Pentapetalae</taxon>
        <taxon>asterids</taxon>
        <taxon>campanulids</taxon>
        <taxon>Asterales</taxon>
        <taxon>Asteraceae</taxon>
        <taxon>Asteroideae</taxon>
        <taxon>Anthemideae</taxon>
        <taxon>Anthemidinae</taxon>
        <taxon>Tanacetum</taxon>
    </lineage>
</organism>
<evidence type="ECO:0000313" key="1">
    <source>
        <dbReference type="EMBL" id="GFC97606.1"/>
    </source>
</evidence>
<reference evidence="1" key="1">
    <citation type="journal article" date="2019" name="Sci. Rep.">
        <title>Draft genome of Tanacetum cinerariifolium, the natural source of mosquito coil.</title>
        <authorList>
            <person name="Yamashiro T."/>
            <person name="Shiraishi A."/>
            <person name="Satake H."/>
            <person name="Nakayama K."/>
        </authorList>
    </citation>
    <scope>NUCLEOTIDE SEQUENCE</scope>
</reference>
<comment type="caution">
    <text evidence="1">The sequence shown here is derived from an EMBL/GenBank/DDBJ whole genome shotgun (WGS) entry which is preliminary data.</text>
</comment>
<gene>
    <name evidence="1" type="ORF">Tci_869576</name>
</gene>
<proteinExistence type="predicted"/>
<sequence length="96" mass="10002">AGKLAGQGFAHALGSRGGGGFGLLSGLSSFGWWGTTAAVRWSVRAFLALLIAKRPGPAEPLVRPAIAFPVSATPRRDYRAVQAAWQTRAPFLGLAL</sequence>